<protein>
    <submittedName>
        <fullName evidence="6">Replication factor C large subunit</fullName>
    </submittedName>
</protein>
<dbReference type="InterPro" id="IPR003593">
    <property type="entry name" value="AAA+_ATPase"/>
</dbReference>
<keyword evidence="3" id="KW-0067">ATP-binding</keyword>
<dbReference type="SUPFAM" id="SSF52540">
    <property type="entry name" value="P-loop containing nucleoside triphosphate hydrolases"/>
    <property type="match status" value="1"/>
</dbReference>
<dbReference type="InterPro" id="IPR025662">
    <property type="entry name" value="Sigma_54_int_dom_ATP-bd_1"/>
</dbReference>
<evidence type="ECO:0000256" key="1">
    <source>
        <dbReference type="ARBA" id="ARBA00022705"/>
    </source>
</evidence>
<reference evidence="6" key="2">
    <citation type="submission" date="2021-05" db="EMBL/GenBank/DDBJ databases">
        <title>Protein family content uncovers lineage relationships and bacterial pathway maintenance mechanisms in DPANN archaea.</title>
        <authorList>
            <person name="Castelle C.J."/>
            <person name="Meheust R."/>
            <person name="Jaffe A.L."/>
            <person name="Seitz K."/>
            <person name="Gong X."/>
            <person name="Baker B.J."/>
            <person name="Banfield J.F."/>
        </authorList>
    </citation>
    <scope>NUCLEOTIDE SEQUENCE</scope>
    <source>
        <strain evidence="6">RIFCSPHIGHO2_01_FULL_AR10_44_11</strain>
    </source>
</reference>
<comment type="caution">
    <text evidence="6">The sequence shown here is derived from an EMBL/GenBank/DDBJ whole genome shotgun (WGS) entry which is preliminary data.</text>
</comment>
<evidence type="ECO:0000256" key="2">
    <source>
        <dbReference type="ARBA" id="ARBA00022741"/>
    </source>
</evidence>
<organism evidence="6 7">
    <name type="scientific">Candidatus Iainarchaeum sp</name>
    <dbReference type="NCBI Taxonomy" id="3101447"/>
    <lineage>
        <taxon>Archaea</taxon>
        <taxon>Candidatus Iainarchaeota</taxon>
        <taxon>Candidatus Iainarchaeia</taxon>
        <taxon>Candidatus Iainarchaeales</taxon>
        <taxon>Candidatus Iainarchaeaceae</taxon>
        <taxon>Candidatus Iainarchaeum</taxon>
    </lineage>
</organism>
<feature type="domain" description="AAA+ ATPase" evidence="5">
    <location>
        <begin position="9"/>
        <end position="131"/>
    </location>
</feature>
<dbReference type="CDD" id="cd18140">
    <property type="entry name" value="HLD_clamp_RFC"/>
    <property type="match status" value="1"/>
</dbReference>
<accession>A0A8T4KY87</accession>
<dbReference type="EMBL" id="JAGVWD010000059">
    <property type="protein sequence ID" value="MBS3057700.1"/>
    <property type="molecule type" value="Genomic_DNA"/>
</dbReference>
<name>A0A8T4KY87_9ARCH</name>
<dbReference type="GO" id="GO:0016887">
    <property type="term" value="F:ATP hydrolysis activity"/>
    <property type="evidence" value="ECO:0007669"/>
    <property type="project" value="InterPro"/>
</dbReference>
<evidence type="ECO:0000256" key="4">
    <source>
        <dbReference type="SAM" id="MobiDB-lite"/>
    </source>
</evidence>
<dbReference type="CDD" id="cd00009">
    <property type="entry name" value="AAA"/>
    <property type="match status" value="1"/>
</dbReference>
<dbReference type="PROSITE" id="PS00675">
    <property type="entry name" value="SIGMA54_INTERACT_1"/>
    <property type="match status" value="1"/>
</dbReference>
<dbReference type="Pfam" id="PF08519">
    <property type="entry name" value="RFC1"/>
    <property type="match status" value="1"/>
</dbReference>
<dbReference type="PANTHER" id="PTHR23389">
    <property type="entry name" value="CHROMOSOME TRANSMISSION FIDELITY FACTOR 18"/>
    <property type="match status" value="1"/>
</dbReference>
<evidence type="ECO:0000313" key="7">
    <source>
        <dbReference type="Proteomes" id="UP000677687"/>
    </source>
</evidence>
<dbReference type="Pfam" id="PF21960">
    <property type="entry name" value="RCF1-5-like_lid"/>
    <property type="match status" value="1"/>
</dbReference>
<dbReference type="InterPro" id="IPR047854">
    <property type="entry name" value="RFC_lid"/>
</dbReference>
<dbReference type="SMART" id="SM00382">
    <property type="entry name" value="AAA"/>
    <property type="match status" value="1"/>
</dbReference>
<dbReference type="GO" id="GO:0005524">
    <property type="term" value="F:ATP binding"/>
    <property type="evidence" value="ECO:0007669"/>
    <property type="project" value="UniProtKB-KW"/>
</dbReference>
<dbReference type="Gene3D" id="1.10.8.60">
    <property type="match status" value="1"/>
</dbReference>
<gene>
    <name evidence="6" type="ORF">J4415_03685</name>
</gene>
<dbReference type="GO" id="GO:0006260">
    <property type="term" value="P:DNA replication"/>
    <property type="evidence" value="ECO:0007669"/>
    <property type="project" value="UniProtKB-KW"/>
</dbReference>
<dbReference type="GO" id="GO:0003689">
    <property type="term" value="F:DNA clamp loader activity"/>
    <property type="evidence" value="ECO:0007669"/>
    <property type="project" value="InterPro"/>
</dbReference>
<dbReference type="AlphaFoldDB" id="A0A8T4KY87"/>
<proteinExistence type="predicted"/>
<dbReference type="Gene3D" id="3.40.50.300">
    <property type="entry name" value="P-loop containing nucleotide triphosphate hydrolases"/>
    <property type="match status" value="1"/>
</dbReference>
<reference evidence="6" key="1">
    <citation type="submission" date="2021-03" db="EMBL/GenBank/DDBJ databases">
        <authorList>
            <person name="Jaffe A."/>
        </authorList>
    </citation>
    <scope>NUCLEOTIDE SEQUENCE</scope>
    <source>
        <strain evidence="6">RIFCSPHIGHO2_01_FULL_AR10_44_11</strain>
    </source>
</reference>
<evidence type="ECO:0000313" key="6">
    <source>
        <dbReference type="EMBL" id="MBS3057700.1"/>
    </source>
</evidence>
<dbReference type="InterPro" id="IPR013725">
    <property type="entry name" value="DNA_replication_fac_RFC1_C"/>
</dbReference>
<dbReference type="Proteomes" id="UP000677687">
    <property type="component" value="Unassembled WGS sequence"/>
</dbReference>
<sequence length="431" mass="47985">MEFRQAGKAGKPLLLYGQTGSGKTALAHLIARINGWQVFELNASDFRTKEIIERLAGAAALNASFTGKPRLVLLDEIDGLQSSDKGGAAAIVNVLKQSQNPVMLTANEIYSEKKLAPIRAVCTLLEFKKINYLSIANYLKKICNANALAYDDLALAEIAKNCSGDLRSALLDLQTLAISSERITLQEVSTLSYRERQEKIFSILAKVFNAQSINEARSARFSSEVDSEMLQNWIEENIPRAYTDANDIASAYQMLSRADIYEGRIRKRQHYGFLKYSSELATSGVALAKSQKVHSYVRYEFPQFLKKLSAGSSQKALRKSLSGKMAEQMHSGIKEIIRNDLTYIKMLFENKANAINLAAQFDFDAEEVAFLLGTKPETKKVQAIIEEAQKIRGRRAAPGKQLTQEFEALEPSQEPEEIPKPVAESGQRKLF</sequence>
<dbReference type="GO" id="GO:0005663">
    <property type="term" value="C:DNA replication factor C complex"/>
    <property type="evidence" value="ECO:0007669"/>
    <property type="project" value="InterPro"/>
</dbReference>
<evidence type="ECO:0000259" key="5">
    <source>
        <dbReference type="SMART" id="SM00382"/>
    </source>
</evidence>
<evidence type="ECO:0000256" key="3">
    <source>
        <dbReference type="ARBA" id="ARBA00022840"/>
    </source>
</evidence>
<dbReference type="InterPro" id="IPR027417">
    <property type="entry name" value="P-loop_NTPase"/>
</dbReference>
<dbReference type="PANTHER" id="PTHR23389:SF6">
    <property type="entry name" value="REPLICATION FACTOR C SUBUNIT 1"/>
    <property type="match status" value="1"/>
</dbReference>
<dbReference type="Pfam" id="PF00004">
    <property type="entry name" value="AAA"/>
    <property type="match status" value="1"/>
</dbReference>
<keyword evidence="2" id="KW-0547">Nucleotide-binding</keyword>
<dbReference type="NCBIfam" id="NF003229">
    <property type="entry name" value="PRK04195.1-5"/>
    <property type="match status" value="1"/>
</dbReference>
<feature type="region of interest" description="Disordered" evidence="4">
    <location>
        <begin position="394"/>
        <end position="431"/>
    </location>
</feature>
<keyword evidence="1" id="KW-0235">DNA replication</keyword>
<dbReference type="InterPro" id="IPR003959">
    <property type="entry name" value="ATPase_AAA_core"/>
</dbReference>